<feature type="non-terminal residue" evidence="1">
    <location>
        <position position="1"/>
    </location>
</feature>
<proteinExistence type="predicted"/>
<gene>
    <name evidence="1" type="ORF">CFOL_v3_00438</name>
</gene>
<keyword evidence="2" id="KW-1185">Reference proteome</keyword>
<protein>
    <submittedName>
        <fullName evidence="1">Rve domain-containing protein/gag_pre-integrs domain-containing protein/UBN2_2 domain-containing protein</fullName>
    </submittedName>
</protein>
<evidence type="ECO:0000313" key="2">
    <source>
        <dbReference type="Proteomes" id="UP000187406"/>
    </source>
</evidence>
<name>A0A1Q3AME5_CEPFO</name>
<sequence length="85" mass="9647">EFEFGPSETSSTLIPASVPVRVSTRDRVPKSFGEDFVTYHLEDDPSSYKEAMRSRDSLLWAEAIDDEMSSLLQNHTWQLVDLPKG</sequence>
<evidence type="ECO:0000313" key="1">
    <source>
        <dbReference type="EMBL" id="GAV56898.1"/>
    </source>
</evidence>
<dbReference type="AlphaFoldDB" id="A0A1Q3AME5"/>
<dbReference type="EMBL" id="BDDD01000010">
    <property type="protein sequence ID" value="GAV56898.1"/>
    <property type="molecule type" value="Genomic_DNA"/>
</dbReference>
<dbReference type="OrthoDB" id="1645289at2759"/>
<accession>A0A1Q3AME5</accession>
<dbReference type="Proteomes" id="UP000187406">
    <property type="component" value="Unassembled WGS sequence"/>
</dbReference>
<feature type="non-terminal residue" evidence="1">
    <location>
        <position position="85"/>
    </location>
</feature>
<reference evidence="2" key="1">
    <citation type="submission" date="2016-04" db="EMBL/GenBank/DDBJ databases">
        <title>Cephalotus genome sequencing.</title>
        <authorList>
            <person name="Fukushima K."/>
            <person name="Hasebe M."/>
            <person name="Fang X."/>
        </authorList>
    </citation>
    <scope>NUCLEOTIDE SEQUENCE [LARGE SCALE GENOMIC DNA]</scope>
    <source>
        <strain evidence="2">cv. St1</strain>
    </source>
</reference>
<organism evidence="1 2">
    <name type="scientific">Cephalotus follicularis</name>
    <name type="common">Albany pitcher plant</name>
    <dbReference type="NCBI Taxonomy" id="3775"/>
    <lineage>
        <taxon>Eukaryota</taxon>
        <taxon>Viridiplantae</taxon>
        <taxon>Streptophyta</taxon>
        <taxon>Embryophyta</taxon>
        <taxon>Tracheophyta</taxon>
        <taxon>Spermatophyta</taxon>
        <taxon>Magnoliopsida</taxon>
        <taxon>eudicotyledons</taxon>
        <taxon>Gunneridae</taxon>
        <taxon>Pentapetalae</taxon>
        <taxon>rosids</taxon>
        <taxon>fabids</taxon>
        <taxon>Oxalidales</taxon>
        <taxon>Cephalotaceae</taxon>
        <taxon>Cephalotus</taxon>
    </lineage>
</organism>
<comment type="caution">
    <text evidence="1">The sequence shown here is derived from an EMBL/GenBank/DDBJ whole genome shotgun (WGS) entry which is preliminary data.</text>
</comment>